<evidence type="ECO:0000256" key="1">
    <source>
        <dbReference type="ARBA" id="ARBA00004651"/>
    </source>
</evidence>
<feature type="compositionally biased region" description="Polar residues" evidence="9">
    <location>
        <begin position="748"/>
        <end position="757"/>
    </location>
</feature>
<keyword evidence="2" id="KW-0813">Transport</keyword>
<evidence type="ECO:0000259" key="12">
    <source>
        <dbReference type="PROSITE" id="PS50929"/>
    </source>
</evidence>
<evidence type="ECO:0000256" key="3">
    <source>
        <dbReference type="ARBA" id="ARBA00022475"/>
    </source>
</evidence>
<feature type="transmembrane region" description="Helical" evidence="10">
    <location>
        <begin position="61"/>
        <end position="80"/>
    </location>
</feature>
<keyword evidence="6" id="KW-0067">ATP-binding</keyword>
<feature type="transmembrane region" description="Helical" evidence="10">
    <location>
        <begin position="257"/>
        <end position="278"/>
    </location>
</feature>
<organism evidence="13 14">
    <name type="scientific">Colletotrichum plurivorum</name>
    <dbReference type="NCBI Taxonomy" id="2175906"/>
    <lineage>
        <taxon>Eukaryota</taxon>
        <taxon>Fungi</taxon>
        <taxon>Dikarya</taxon>
        <taxon>Ascomycota</taxon>
        <taxon>Pezizomycotina</taxon>
        <taxon>Sordariomycetes</taxon>
        <taxon>Hypocreomycetidae</taxon>
        <taxon>Glomerellales</taxon>
        <taxon>Glomerellaceae</taxon>
        <taxon>Colletotrichum</taxon>
        <taxon>Colletotrichum orchidearum species complex</taxon>
    </lineage>
</organism>
<gene>
    <name evidence="13" type="ORF">CPLU01_14495</name>
</gene>
<keyword evidence="7 10" id="KW-1133">Transmembrane helix</keyword>
<dbReference type="CDD" id="cd18580">
    <property type="entry name" value="ABC_6TM_ABCC_D2"/>
    <property type="match status" value="1"/>
</dbReference>
<feature type="transmembrane region" description="Helical" evidence="10">
    <location>
        <begin position="124"/>
        <end position="143"/>
    </location>
</feature>
<feature type="transmembrane region" description="Helical" evidence="10">
    <location>
        <begin position="913"/>
        <end position="934"/>
    </location>
</feature>
<evidence type="ECO:0000259" key="11">
    <source>
        <dbReference type="PROSITE" id="PS50893"/>
    </source>
</evidence>
<dbReference type="InterPro" id="IPR017871">
    <property type="entry name" value="ABC_transporter-like_CS"/>
</dbReference>
<dbReference type="Pfam" id="PF00664">
    <property type="entry name" value="ABC_membrane"/>
    <property type="match status" value="1"/>
</dbReference>
<dbReference type="PANTHER" id="PTHR24223:SF345">
    <property type="entry name" value="ABC MULTIDRUG TRANSPORTER (EUROFUNG)"/>
    <property type="match status" value="1"/>
</dbReference>
<dbReference type="GO" id="GO:0140359">
    <property type="term" value="F:ABC-type transporter activity"/>
    <property type="evidence" value="ECO:0007669"/>
    <property type="project" value="InterPro"/>
</dbReference>
<feature type="domain" description="ABC transporter" evidence="11">
    <location>
        <begin position="1113"/>
        <end position="1345"/>
    </location>
</feature>
<evidence type="ECO:0000256" key="8">
    <source>
        <dbReference type="ARBA" id="ARBA00023136"/>
    </source>
</evidence>
<feature type="transmembrane region" description="Helical" evidence="10">
    <location>
        <begin position="92"/>
        <end position="112"/>
    </location>
</feature>
<evidence type="ECO:0000256" key="9">
    <source>
        <dbReference type="SAM" id="MobiDB-lite"/>
    </source>
</evidence>
<feature type="transmembrane region" description="Helical" evidence="10">
    <location>
        <begin position="434"/>
        <end position="453"/>
    </location>
</feature>
<dbReference type="Pfam" id="PF24357">
    <property type="entry name" value="TMD0_ABC"/>
    <property type="match status" value="1"/>
</dbReference>
<dbReference type="CDD" id="cd03244">
    <property type="entry name" value="ABCC_MRP_domain2"/>
    <property type="match status" value="1"/>
</dbReference>
<dbReference type="InterPro" id="IPR056227">
    <property type="entry name" value="TMD0_ABC"/>
</dbReference>
<dbReference type="FunFam" id="1.20.1560.10:FF:000066">
    <property type="entry name" value="ABC multidrug transporter (Eurofung)"/>
    <property type="match status" value="1"/>
</dbReference>
<dbReference type="SUPFAM" id="SSF90123">
    <property type="entry name" value="ABC transporter transmembrane region"/>
    <property type="match status" value="2"/>
</dbReference>
<evidence type="ECO:0000256" key="6">
    <source>
        <dbReference type="ARBA" id="ARBA00022840"/>
    </source>
</evidence>
<dbReference type="InterPro" id="IPR036640">
    <property type="entry name" value="ABC1_TM_sf"/>
</dbReference>
<feature type="region of interest" description="Disordered" evidence="9">
    <location>
        <begin position="748"/>
        <end position="783"/>
    </location>
</feature>
<dbReference type="PANTHER" id="PTHR24223">
    <property type="entry name" value="ATP-BINDING CASSETTE SUB-FAMILY C"/>
    <property type="match status" value="1"/>
</dbReference>
<comment type="subcellular location">
    <subcellularLocation>
        <location evidence="1">Cell membrane</location>
        <topology evidence="1">Multi-pass membrane protein</topology>
    </subcellularLocation>
</comment>
<dbReference type="PROSITE" id="PS00211">
    <property type="entry name" value="ABC_TRANSPORTER_1"/>
    <property type="match status" value="1"/>
</dbReference>
<dbReference type="InterPro" id="IPR044726">
    <property type="entry name" value="ABCC_6TM_D2"/>
</dbReference>
<evidence type="ECO:0000256" key="5">
    <source>
        <dbReference type="ARBA" id="ARBA00022741"/>
    </source>
</evidence>
<keyword evidence="4 10" id="KW-0812">Transmembrane</keyword>
<feature type="domain" description="ABC transmembrane type-1" evidence="12">
    <location>
        <begin position="804"/>
        <end position="1077"/>
    </location>
</feature>
<proteinExistence type="predicted"/>
<dbReference type="Gene3D" id="1.20.1560.10">
    <property type="entry name" value="ABC transporter type 1, transmembrane domain"/>
    <property type="match status" value="2"/>
</dbReference>
<sequence>MVKLHPFEGVEADVFDFTLLFEQIILSLLPSSAVLIFSLVRLHTLKAREPVLIQGRFLRTIKLSAIASYAALQLAALVLWGRHNISKTNHVAVAATAIALFDACLFCPISWLEHTRSLQPSTTLLLYFSVSVLFDAFQVRTLWMHQYQPAILGTAVASLILKLVVVLLESVEKRRFGPGDSKGYSPEEWSGLWNRGFCYWLNTLLWNGHRSRLSADNLYPIPKELSSEELDRGAEYVSKKGFLGIGRFLVKSLGWRLAYPVVPRILLVGFNISQPLLIKTILRYLKDSDLGNWPDGTENFIIIAVVLVYLGIALSTSIYWQLQLKNLTMVRGLLVTAIYKNVTTISSIDQDKAAVTLMSTDVERIAQGLRVFHEAWANLAEVGLALWLLERELHVVSIAPMVVATAFTPIFITPVACFAIYMAMSRTGSDDQPLGVATAFTSLSLVVILTQPLSSLFQYIPMFLGAANCLQRIQDFLQSTSHKDPRELVSFSSEAMASSGIYDGRAVEMTEVLAGNSTQPLAFAIRDGEFGWTKDTKLLRDINISIPEYQLTMIVGPVASGKTTLCKILLGELSLRKGSVRLQSRRADVAFCDQTPYLTNTTIRDSIISFSPVDEAWYDTVIHASDLDTDLESLEKRDQTMVGSNGDALSTGQRQRVAVARAVYSRKPVIIMDDVFSGMDNITRNRIFGRLLGPHGILRMRKATVILACHDQQPMLSPDHVIRLRSNHPPVEETPVLSYAADILESTVKSSPASQTSSEREGSKTKEKKKGRRPAAETKEARPQASDWDTYKYFFSAVGLPNAFVLLALGAAFGVLYTFPSVWVNWWTADAGKDNFYLGIYALLQTAALACWFLFTRHSLTTVVSKSGSRLHDRLLSTVTSATMPYLSSKDAGSIINRFSQDLQLVDGELPAAMLNTIATAFIALAQVGLVATASPWLAVSYPFLLLSFFGVQKFYLRTSQQLRPLDLELKSPLYSHFIDTLRGISTIRAFGWCQKHVERNYQLLDASQRPYYLLPMIQQWLSLVLNLVVLVISALLASLTLKLRSGLGFTGVALVNLMSLSQMLRSVIVGWTLMETSITAVTRIKNFEEDTPKEEDIPAGGAPEGWPLSGRVEVQNLTVSYGLESEKPALRDVSLAIEAGKKLGICGRSGSGKSSFVASLFRMTDVRQGRVLIDGTDITECPLSSVRSSINAIPQDPFFTEETFRSNVDPYEASSDSEIEQALRKVHMWDEVQNNGGLDSAMEPESFSQGQKQLFSLARALLRRCRIAVLDEVTSSLDSETEKLVWEVLQDAFQGCTIIAVAHRLETIKAFDCVAVLDDGQVVECGDPASLLKRRDSAFSQLLAASEKSS</sequence>
<keyword evidence="14" id="KW-1185">Reference proteome</keyword>
<evidence type="ECO:0000256" key="2">
    <source>
        <dbReference type="ARBA" id="ARBA00022448"/>
    </source>
</evidence>
<dbReference type="PROSITE" id="PS50893">
    <property type="entry name" value="ABC_TRANSPORTER_2"/>
    <property type="match status" value="2"/>
</dbReference>
<evidence type="ECO:0000256" key="7">
    <source>
        <dbReference type="ARBA" id="ARBA00022989"/>
    </source>
</evidence>
<comment type="caution">
    <text evidence="13">The sequence shown here is derived from an EMBL/GenBank/DDBJ whole genome shotgun (WGS) entry which is preliminary data.</text>
</comment>
<dbReference type="InterPro" id="IPR003439">
    <property type="entry name" value="ABC_transporter-like_ATP-bd"/>
</dbReference>
<dbReference type="InterPro" id="IPR027417">
    <property type="entry name" value="P-loop_NTPase"/>
</dbReference>
<feature type="domain" description="ABC transporter" evidence="11">
    <location>
        <begin position="523"/>
        <end position="751"/>
    </location>
</feature>
<protein>
    <submittedName>
        <fullName evidence="13">ABC multidrug transporter</fullName>
    </submittedName>
</protein>
<evidence type="ECO:0000256" key="4">
    <source>
        <dbReference type="ARBA" id="ARBA00022692"/>
    </source>
</evidence>
<dbReference type="Proteomes" id="UP000654918">
    <property type="component" value="Unassembled WGS sequence"/>
</dbReference>
<name>A0A8H6JJJ9_9PEZI</name>
<dbReference type="SMART" id="SM00382">
    <property type="entry name" value="AAA"/>
    <property type="match status" value="2"/>
</dbReference>
<dbReference type="PROSITE" id="PS50929">
    <property type="entry name" value="ABC_TM1F"/>
    <property type="match status" value="1"/>
</dbReference>
<dbReference type="GO" id="GO:0016887">
    <property type="term" value="F:ATP hydrolysis activity"/>
    <property type="evidence" value="ECO:0007669"/>
    <property type="project" value="InterPro"/>
</dbReference>
<dbReference type="InterPro" id="IPR011527">
    <property type="entry name" value="ABC1_TM_dom"/>
</dbReference>
<dbReference type="GO" id="GO:0005524">
    <property type="term" value="F:ATP binding"/>
    <property type="evidence" value="ECO:0007669"/>
    <property type="project" value="UniProtKB-KW"/>
</dbReference>
<evidence type="ECO:0000256" key="10">
    <source>
        <dbReference type="SAM" id="Phobius"/>
    </source>
</evidence>
<feature type="transmembrane region" description="Helical" evidence="10">
    <location>
        <begin position="300"/>
        <end position="322"/>
    </location>
</feature>
<feature type="transmembrane region" description="Helical" evidence="10">
    <location>
        <begin position="149"/>
        <end position="168"/>
    </location>
</feature>
<feature type="transmembrane region" description="Helical" evidence="10">
    <location>
        <begin position="836"/>
        <end position="855"/>
    </location>
</feature>
<dbReference type="FunFam" id="3.40.50.300:FF:000838">
    <property type="entry name" value="ABC multidrug transporter (Eurofung)"/>
    <property type="match status" value="1"/>
</dbReference>
<dbReference type="Pfam" id="PF00005">
    <property type="entry name" value="ABC_tran"/>
    <property type="match status" value="2"/>
</dbReference>
<feature type="transmembrane region" description="Helical" evidence="10">
    <location>
        <begin position="793"/>
        <end position="816"/>
    </location>
</feature>
<dbReference type="InterPro" id="IPR050173">
    <property type="entry name" value="ABC_transporter_C-like"/>
</dbReference>
<accession>A0A8H6JJJ9</accession>
<evidence type="ECO:0000313" key="14">
    <source>
        <dbReference type="Proteomes" id="UP000654918"/>
    </source>
</evidence>
<feature type="transmembrane region" description="Helical" evidence="10">
    <location>
        <begin position="20"/>
        <end position="40"/>
    </location>
</feature>
<feature type="transmembrane region" description="Helical" evidence="10">
    <location>
        <begin position="1021"/>
        <end position="1042"/>
    </location>
</feature>
<feature type="transmembrane region" description="Helical" evidence="10">
    <location>
        <begin position="398"/>
        <end position="422"/>
    </location>
</feature>
<reference evidence="13" key="1">
    <citation type="journal article" date="2020" name="Phytopathology">
        <title>Genome Sequence Resources of Colletotrichum truncatum, C. plurivorum, C. musicola, and C. sojae: Four Species Pathogenic to Soybean (Glycine max).</title>
        <authorList>
            <person name="Rogerio F."/>
            <person name="Boufleur T.R."/>
            <person name="Ciampi-Guillardi M."/>
            <person name="Sukno S.A."/>
            <person name="Thon M.R."/>
            <person name="Massola Junior N.S."/>
            <person name="Baroncelli R."/>
        </authorList>
    </citation>
    <scope>NUCLEOTIDE SEQUENCE</scope>
    <source>
        <strain evidence="13">LFN00145</strain>
    </source>
</reference>
<dbReference type="EMBL" id="WIGO01000390">
    <property type="protein sequence ID" value="KAF6814003.1"/>
    <property type="molecule type" value="Genomic_DNA"/>
</dbReference>
<keyword evidence="8 10" id="KW-0472">Membrane</keyword>
<keyword evidence="5" id="KW-0547">Nucleotide-binding</keyword>
<dbReference type="SUPFAM" id="SSF52540">
    <property type="entry name" value="P-loop containing nucleoside triphosphate hydrolases"/>
    <property type="match status" value="2"/>
</dbReference>
<dbReference type="Gene3D" id="3.40.50.300">
    <property type="entry name" value="P-loop containing nucleotide triphosphate hydrolases"/>
    <property type="match status" value="2"/>
</dbReference>
<keyword evidence="3" id="KW-1003">Cell membrane</keyword>
<evidence type="ECO:0000313" key="13">
    <source>
        <dbReference type="EMBL" id="KAF6814003.1"/>
    </source>
</evidence>
<feature type="transmembrane region" description="Helical" evidence="10">
    <location>
        <begin position="1048"/>
        <end position="1065"/>
    </location>
</feature>
<dbReference type="GO" id="GO:0005886">
    <property type="term" value="C:plasma membrane"/>
    <property type="evidence" value="ECO:0007669"/>
    <property type="project" value="UniProtKB-SubCell"/>
</dbReference>
<dbReference type="InterPro" id="IPR003593">
    <property type="entry name" value="AAA+_ATPase"/>
</dbReference>